<feature type="domain" description="Carbohydrate kinase FGGY C-terminal" evidence="8">
    <location>
        <begin position="242"/>
        <end position="431"/>
    </location>
</feature>
<dbReference type="GO" id="GO:0019563">
    <property type="term" value="P:glycerol catabolic process"/>
    <property type="evidence" value="ECO:0007669"/>
    <property type="project" value="TreeGrafter"/>
</dbReference>
<dbReference type="GO" id="GO:0004370">
    <property type="term" value="F:glycerol kinase activity"/>
    <property type="evidence" value="ECO:0007669"/>
    <property type="project" value="TreeGrafter"/>
</dbReference>
<dbReference type="InterPro" id="IPR043129">
    <property type="entry name" value="ATPase_NBD"/>
</dbReference>
<name>A0A6J6NBV9_9ZZZZ</name>
<evidence type="ECO:0000313" key="9">
    <source>
        <dbReference type="EMBL" id="CAB4684090.1"/>
    </source>
</evidence>
<keyword evidence="3" id="KW-0547">Nucleotide-binding</keyword>
<comment type="similarity">
    <text evidence="1">Belongs to the FGGY kinase family.</text>
</comment>
<dbReference type="InterPro" id="IPR000577">
    <property type="entry name" value="Carb_kinase_FGGY"/>
</dbReference>
<evidence type="ECO:0000256" key="1">
    <source>
        <dbReference type="ARBA" id="ARBA00009156"/>
    </source>
</evidence>
<evidence type="ECO:0000256" key="5">
    <source>
        <dbReference type="ARBA" id="ARBA00022840"/>
    </source>
</evidence>
<keyword evidence="4" id="KW-0418">Kinase</keyword>
<dbReference type="Gene3D" id="3.30.420.40">
    <property type="match status" value="2"/>
</dbReference>
<dbReference type="Pfam" id="PF02782">
    <property type="entry name" value="FGGY_C"/>
    <property type="match status" value="1"/>
</dbReference>
<organism evidence="9">
    <name type="scientific">freshwater metagenome</name>
    <dbReference type="NCBI Taxonomy" id="449393"/>
    <lineage>
        <taxon>unclassified sequences</taxon>
        <taxon>metagenomes</taxon>
        <taxon>ecological metagenomes</taxon>
    </lineage>
</organism>
<evidence type="ECO:0000259" key="8">
    <source>
        <dbReference type="Pfam" id="PF02782"/>
    </source>
</evidence>
<sequence>MRTLVIDVGTSGLRAAIVHDDASVTDLHYEEFAPDSPFAGLVEFDATAMYAAVHRVASRALESGPVTALGITTQRASTIVWRASTGAPIGPSLGWQDLRTVGECMAARAEHGFTFAPNQTATKAVWMLTHYITDVAERSSDDLRIGTVESWIVYNLTQGAHHVTDHTNATVTGLTIPDGTSWNSAMLKTLGIAEHQLPRIVDSMGFVGNATDLVGAPPILAIAGDQQASLVGQGCIVPGMAKITFGTGGMLDMFVGDNPPHSAQRNSGGTFPIVAFSRGGKISYGTEAIMLSAGTNIEWLRDDMGLIADAAESHTLASSVPTTDGVAYVPALLGLGTPFWDYGARGALFGITRGTTRAHIVRAVLEGVAHRGADLVESAEADSGLTIGEIRIDGGMSRNQTFVQALADATGRPVRVSPVSEATTLGAGFMAGTESGQWHNLGSAAEALSGAPVTSPLGAPGISRQQWSQAVSRARSWIPELSSLDF</sequence>
<protein>
    <recommendedName>
        <fullName evidence="6">ATP:glycerol 3-phosphotransferase</fullName>
    </recommendedName>
</protein>
<evidence type="ECO:0000256" key="6">
    <source>
        <dbReference type="ARBA" id="ARBA00043149"/>
    </source>
</evidence>
<gene>
    <name evidence="9" type="ORF">UFOPK2334_01362</name>
</gene>
<keyword evidence="2" id="KW-0808">Transferase</keyword>
<dbReference type="SUPFAM" id="SSF53067">
    <property type="entry name" value="Actin-like ATPase domain"/>
    <property type="match status" value="2"/>
</dbReference>
<dbReference type="AlphaFoldDB" id="A0A6J6NBV9"/>
<dbReference type="PANTHER" id="PTHR10196:SF69">
    <property type="entry name" value="GLYCEROL KINASE"/>
    <property type="match status" value="1"/>
</dbReference>
<evidence type="ECO:0000256" key="2">
    <source>
        <dbReference type="ARBA" id="ARBA00022679"/>
    </source>
</evidence>
<dbReference type="GO" id="GO:0005829">
    <property type="term" value="C:cytosol"/>
    <property type="evidence" value="ECO:0007669"/>
    <property type="project" value="TreeGrafter"/>
</dbReference>
<dbReference type="PROSITE" id="PS00445">
    <property type="entry name" value="FGGY_KINASES_2"/>
    <property type="match status" value="1"/>
</dbReference>
<evidence type="ECO:0000256" key="3">
    <source>
        <dbReference type="ARBA" id="ARBA00022741"/>
    </source>
</evidence>
<proteinExistence type="inferred from homology"/>
<feature type="domain" description="Carbohydrate kinase FGGY N-terminal" evidence="7">
    <location>
        <begin position="4"/>
        <end position="232"/>
    </location>
</feature>
<dbReference type="InterPro" id="IPR018484">
    <property type="entry name" value="FGGY_N"/>
</dbReference>
<dbReference type="EMBL" id="CAEZXA010000154">
    <property type="protein sequence ID" value="CAB4684090.1"/>
    <property type="molecule type" value="Genomic_DNA"/>
</dbReference>
<dbReference type="InterPro" id="IPR018483">
    <property type="entry name" value="Carb_kinase_FGGY_CS"/>
</dbReference>
<dbReference type="Pfam" id="PF00370">
    <property type="entry name" value="FGGY_N"/>
    <property type="match status" value="1"/>
</dbReference>
<dbReference type="InterPro" id="IPR018485">
    <property type="entry name" value="FGGY_C"/>
</dbReference>
<dbReference type="PANTHER" id="PTHR10196">
    <property type="entry name" value="SUGAR KINASE"/>
    <property type="match status" value="1"/>
</dbReference>
<dbReference type="PIRSF" id="PIRSF000538">
    <property type="entry name" value="GlpK"/>
    <property type="match status" value="1"/>
</dbReference>
<reference evidence="9" key="1">
    <citation type="submission" date="2020-05" db="EMBL/GenBank/DDBJ databases">
        <authorList>
            <person name="Chiriac C."/>
            <person name="Salcher M."/>
            <person name="Ghai R."/>
            <person name="Kavagutti S V."/>
        </authorList>
    </citation>
    <scope>NUCLEOTIDE SEQUENCE</scope>
</reference>
<accession>A0A6J6NBV9</accession>
<evidence type="ECO:0000259" key="7">
    <source>
        <dbReference type="Pfam" id="PF00370"/>
    </source>
</evidence>
<evidence type="ECO:0000256" key="4">
    <source>
        <dbReference type="ARBA" id="ARBA00022777"/>
    </source>
</evidence>
<dbReference type="GO" id="GO:0005524">
    <property type="term" value="F:ATP binding"/>
    <property type="evidence" value="ECO:0007669"/>
    <property type="project" value="UniProtKB-KW"/>
</dbReference>
<keyword evidence="5" id="KW-0067">ATP-binding</keyword>